<protein>
    <submittedName>
        <fullName evidence="4">DUF4357 domain-containing protein</fullName>
    </submittedName>
</protein>
<dbReference type="Pfam" id="PF03235">
    <property type="entry name" value="GmrSD_N"/>
    <property type="match status" value="1"/>
</dbReference>
<proteinExistence type="predicted"/>
<dbReference type="RefSeq" id="WP_022214647.1">
    <property type="nucleotide sequence ID" value="NZ_JBBMEI010000008.1"/>
</dbReference>
<dbReference type="Proteomes" id="UP001446032">
    <property type="component" value="Unassembled WGS sequence"/>
</dbReference>
<dbReference type="InterPro" id="IPR004919">
    <property type="entry name" value="GmrSD_N"/>
</dbReference>
<dbReference type="InterPro" id="IPR025579">
    <property type="entry name" value="DUF4357"/>
</dbReference>
<keyword evidence="5" id="KW-1185">Reference proteome</keyword>
<evidence type="ECO:0000259" key="2">
    <source>
        <dbReference type="Pfam" id="PF07510"/>
    </source>
</evidence>
<accession>A0ABV1AJZ6</accession>
<dbReference type="Pfam" id="PF07510">
    <property type="entry name" value="GmrSD_C"/>
    <property type="match status" value="1"/>
</dbReference>
<dbReference type="PANTHER" id="PTHR35149">
    <property type="entry name" value="SLL5132 PROTEIN"/>
    <property type="match status" value="1"/>
</dbReference>
<dbReference type="InterPro" id="IPR011089">
    <property type="entry name" value="GmrSD_C"/>
</dbReference>
<dbReference type="Pfam" id="PF14267">
    <property type="entry name" value="DUF4357"/>
    <property type="match status" value="1"/>
</dbReference>
<gene>
    <name evidence="4" type="ORF">WMO75_04125</name>
</gene>
<evidence type="ECO:0000259" key="3">
    <source>
        <dbReference type="Pfam" id="PF14267"/>
    </source>
</evidence>
<reference evidence="4 5" key="1">
    <citation type="submission" date="2024-03" db="EMBL/GenBank/DDBJ databases">
        <title>Human intestinal bacterial collection.</title>
        <authorList>
            <person name="Pauvert C."/>
            <person name="Hitch T.C.A."/>
            <person name="Clavel T."/>
        </authorList>
    </citation>
    <scope>NUCLEOTIDE SEQUENCE [LARGE SCALE GENOMIC DNA]</scope>
    <source>
        <strain evidence="4 5">CLA-AA-H95</strain>
    </source>
</reference>
<feature type="domain" description="GmrSD restriction endonucleases C-terminal" evidence="2">
    <location>
        <begin position="425"/>
        <end position="553"/>
    </location>
</feature>
<comment type="caution">
    <text evidence="4">The sequence shown here is derived from an EMBL/GenBank/DDBJ whole genome shotgun (WGS) entry which is preliminary data.</text>
</comment>
<feature type="domain" description="DUF4357" evidence="3">
    <location>
        <begin position="620"/>
        <end position="667"/>
    </location>
</feature>
<sequence>MSSKITGKEYPLLKIFSSDFEYYIPAYQRPYAWTTEQTETLFTDLYDFYQTEQADNYFLGTIVLIKDEDRSKAAVIDGQQRLTTLTILFSVLASNLTGQAQQACYELLQESGNVLAGIPARPRLHLRDRDQKFFEEYIQNVKLEELMKLDLSSMKTEAQVHIYENCKCLMEKFADAFDKDQDKLIQFSIFLLNRCFLVAVSTASQESAFRVFSVMNSRGLDLLPIDIIKSEVIGGIQENERDEYTEKWEKLENDVGRDGFNEIFSHTRTIFAKDRVKKNLLEEFREYVLKNTTPKDLVDKILMPYTEAYSILRNQTYESTSGAEDINDILYWLNKIDNYDWMPPAIKFLAEHAHDSAYTLQFMKKLERLTAYLQVTAQDVNRRVSRYKWLLLEMDSKPEHSLNAPLETIELTNNEKKLFMEALSGEIYTMPSRRRNYIIQRLDSFTSDGAARYDAKIFTIEHILPQNPQKGSEWDTSWPDMEDRRYWVNRIANLVPLTRMHNSAAQNYDFVTKKTTYFQNKNGTTSYSLTTQVVNMDKWTPDVVKTRQEKLLQLFEKKWDLKIEKNDNAPANQKLLFHIAIRGCNATGYLGDDSKFVVVKGSTISRNITESCQKFYSDIRDNLITTGIVVDDVFTEDYAFDSPSAAAVVVGGRSANGPREWTTLDGRQYGKVIGR</sequence>
<evidence type="ECO:0000313" key="5">
    <source>
        <dbReference type="Proteomes" id="UP001446032"/>
    </source>
</evidence>
<dbReference type="PANTHER" id="PTHR35149:SF2">
    <property type="entry name" value="DUF262 DOMAIN-CONTAINING PROTEIN"/>
    <property type="match status" value="1"/>
</dbReference>
<evidence type="ECO:0000313" key="4">
    <source>
        <dbReference type="EMBL" id="MEQ2357537.1"/>
    </source>
</evidence>
<name>A0ABV1AJZ6_9FIRM</name>
<dbReference type="EMBL" id="JBBMEI010000008">
    <property type="protein sequence ID" value="MEQ2357537.1"/>
    <property type="molecule type" value="Genomic_DNA"/>
</dbReference>
<organism evidence="4 5">
    <name type="scientific">Blautia intestinihominis</name>
    <dbReference type="NCBI Taxonomy" id="3133152"/>
    <lineage>
        <taxon>Bacteria</taxon>
        <taxon>Bacillati</taxon>
        <taxon>Bacillota</taxon>
        <taxon>Clostridia</taxon>
        <taxon>Lachnospirales</taxon>
        <taxon>Lachnospiraceae</taxon>
        <taxon>Blautia</taxon>
    </lineage>
</organism>
<evidence type="ECO:0000259" key="1">
    <source>
        <dbReference type="Pfam" id="PF03235"/>
    </source>
</evidence>
<feature type="domain" description="GmrSD restriction endonucleases N-terminal" evidence="1">
    <location>
        <begin position="13"/>
        <end position="232"/>
    </location>
</feature>